<feature type="compositionally biased region" description="Low complexity" evidence="1">
    <location>
        <begin position="603"/>
        <end position="621"/>
    </location>
</feature>
<organism evidence="3 4">
    <name type="scientific">Brassica napus</name>
    <name type="common">Rape</name>
    <dbReference type="NCBI Taxonomy" id="3708"/>
    <lineage>
        <taxon>Eukaryota</taxon>
        <taxon>Viridiplantae</taxon>
        <taxon>Streptophyta</taxon>
        <taxon>Embryophyta</taxon>
        <taxon>Tracheophyta</taxon>
        <taxon>Spermatophyta</taxon>
        <taxon>Magnoliopsida</taxon>
        <taxon>eudicotyledons</taxon>
        <taxon>Gunneridae</taxon>
        <taxon>Pentapetalae</taxon>
        <taxon>rosids</taxon>
        <taxon>malvids</taxon>
        <taxon>Brassicales</taxon>
        <taxon>Brassicaceae</taxon>
        <taxon>Brassiceae</taxon>
        <taxon>Brassica</taxon>
    </lineage>
</organism>
<evidence type="ECO:0000259" key="2">
    <source>
        <dbReference type="PROSITE" id="PS50181"/>
    </source>
</evidence>
<dbReference type="SUPFAM" id="SSF52058">
    <property type="entry name" value="L domain-like"/>
    <property type="match status" value="1"/>
</dbReference>
<feature type="non-terminal residue" evidence="3">
    <location>
        <position position="1"/>
    </location>
</feature>
<dbReference type="InterPro" id="IPR032675">
    <property type="entry name" value="LRR_dom_sf"/>
</dbReference>
<gene>
    <name evidence="3" type="ORF">HID58_031687</name>
</gene>
<dbReference type="InterPro" id="IPR001279">
    <property type="entry name" value="Metallo-B-lactamas"/>
</dbReference>
<evidence type="ECO:0000256" key="1">
    <source>
        <dbReference type="SAM" id="MobiDB-lite"/>
    </source>
</evidence>
<feature type="compositionally biased region" description="Low complexity" evidence="1">
    <location>
        <begin position="1797"/>
        <end position="1806"/>
    </location>
</feature>
<protein>
    <recommendedName>
        <fullName evidence="2">F-box domain-containing protein</fullName>
    </recommendedName>
</protein>
<dbReference type="Gene3D" id="1.20.1280.50">
    <property type="match status" value="4"/>
</dbReference>
<dbReference type="Gene3D" id="3.60.15.10">
    <property type="entry name" value="Ribonuclease Z/Hydroxyacylglutathione hydrolase-like"/>
    <property type="match status" value="1"/>
</dbReference>
<feature type="domain" description="F-box" evidence="2">
    <location>
        <begin position="629"/>
        <end position="676"/>
    </location>
</feature>
<feature type="domain" description="F-box" evidence="2">
    <location>
        <begin position="1829"/>
        <end position="1876"/>
    </location>
</feature>
<dbReference type="PANTHER" id="PTHR38926">
    <property type="entry name" value="F-BOX DOMAIN CONTAINING PROTEIN, EXPRESSED"/>
    <property type="match status" value="1"/>
</dbReference>
<dbReference type="Pfam" id="PF12706">
    <property type="entry name" value="Lactamase_B_2"/>
    <property type="match status" value="1"/>
</dbReference>
<dbReference type="PANTHER" id="PTHR38926:SF78">
    <property type="entry name" value="F-BOX DOMAIN-CONTAINING PROTEIN"/>
    <property type="match status" value="1"/>
</dbReference>
<accession>A0ABQ8BU84</accession>
<feature type="compositionally biased region" description="Polar residues" evidence="1">
    <location>
        <begin position="1807"/>
        <end position="1816"/>
    </location>
</feature>
<reference evidence="3 4" key="1">
    <citation type="submission" date="2021-05" db="EMBL/GenBank/DDBJ databases">
        <title>Genome Assembly of Synthetic Allotetraploid Brassica napus Reveals Homoeologous Exchanges between Subgenomes.</title>
        <authorList>
            <person name="Davis J.T."/>
        </authorList>
    </citation>
    <scope>NUCLEOTIDE SEQUENCE [LARGE SCALE GENOMIC DNA]</scope>
    <source>
        <strain evidence="4">cv. Da-Ae</strain>
        <tissue evidence="3">Seedling</tissue>
    </source>
</reference>
<dbReference type="CDD" id="cd22164">
    <property type="entry name" value="F-box_AtSKIP19-like"/>
    <property type="match status" value="6"/>
</dbReference>
<dbReference type="InterPro" id="IPR001810">
    <property type="entry name" value="F-box_dom"/>
</dbReference>
<feature type="region of interest" description="Disordered" evidence="1">
    <location>
        <begin position="1797"/>
        <end position="1819"/>
    </location>
</feature>
<dbReference type="SMART" id="SM00367">
    <property type="entry name" value="LRR_CC"/>
    <property type="match status" value="11"/>
</dbReference>
<feature type="region of interest" description="Disordered" evidence="1">
    <location>
        <begin position="603"/>
        <end position="622"/>
    </location>
</feature>
<proteinExistence type="predicted"/>
<dbReference type="Gene3D" id="3.80.10.10">
    <property type="entry name" value="Ribonuclease Inhibitor"/>
    <property type="match status" value="6"/>
</dbReference>
<feature type="domain" description="F-box" evidence="2">
    <location>
        <begin position="367"/>
        <end position="414"/>
    </location>
</feature>
<dbReference type="SUPFAM" id="SSF81383">
    <property type="entry name" value="F-box domain"/>
    <property type="match status" value="4"/>
</dbReference>
<dbReference type="InterPro" id="IPR036866">
    <property type="entry name" value="RibonucZ/Hydroxyglut_hydro"/>
</dbReference>
<dbReference type="EMBL" id="JAGKQM010000009">
    <property type="protein sequence ID" value="KAH0908366.1"/>
    <property type="molecule type" value="Genomic_DNA"/>
</dbReference>
<dbReference type="PROSITE" id="PS50181">
    <property type="entry name" value="FBOX"/>
    <property type="match status" value="6"/>
</dbReference>
<dbReference type="InterPro" id="IPR036047">
    <property type="entry name" value="F-box-like_dom_sf"/>
</dbReference>
<sequence>SSRSRLLRMEMNGIDEDRTALIFLGTGCSGAVPEFRCLLQPSDPPCHVCSQSLSLLPHLNPNYRCNTSLLIDYCCEEEDGRHYYIIIDVGKSFREQVLRWFTFYKIPRIDSIILTHEHADAIHGLDDIRSFQPRGSATDTNPLPVFLSQFTMESISTRFPYLIEKKAKQVPRRVSQLDWRIIEENCDKQFIASGLSFTPLPVMHGEDYVALGFLFGHKSKVAYISDVSRIPPSTEYAISKEGAGQLDLLILDTNIPFKRGLQPTHICFPEALEIIKRLCPKRALLTGMTHDFDHHEYNEMLAEWSLRENGLFLLAVALFLGTIWSLSDGDMDLRLIDHQTNMASSSYLRPFPTPPSLTPVMKEDGKCINWEELPSEITSSILRRLSSIDILENAQKVCTSWRGVCKDPVMWRKIDMRNPRNLVLNLEMMCRHAVDRSQGGLAEIDIWHFGTDSLLNYIADRSSNLRSLRLAMCSSITDVGLTEALVKLPLLEDLEVSYCSLSAESLKVVGQSCPNLKTLKLNREGFNRFPYESDDDALAIAETMPRLGHLQLFGNKLTEGGLNAILDNCLDLEHLDVRRCLNVYLFGDLKKRCSERTTFGLDSSEMASSSSNSPPLSTSMSQLMKPEQPRNWAELPPELISSILLRLNSIQILEKAQKVCRSWRRVCKDPSMWRKIDMDNDGDLGSMGYDPEIMCRHAVDRSQGGLLEIDLWYFGTDELLNYIADRSSNLKSLRLIMCYPIADEGFVEAVRKLPLLEYLEVTYGAMSGEALKVAGQSCPNLKKLRLNSETNHQFNDEELNDKKALGIAESMPELRHLQLVGNTLTNRGLTAILDGCPHLEHLDLRKCFNVRLEGDLEKRCSERIRELRRPDESTADHPYGFNIEDLLGPNNYYWDDLSAGYPYGANVYDLSDCSDYYSDDRCHLSWDHMSKMVSSSSSLTPVMKDGECRSWSELPSELTSSILRRLDYTDILVNAQRVCRSWRRVCKDPAMWRKIDMRNLGKFRYLVKTLCRHILDLSQGGLVELDMWYIGPDSLLDYIAYRSSNLRSLKLDLISMITTDGLTEALGKLPLLEELELSRYTLSGDSLKVVGQSCPKLKTLKLHSLEIRPPGYGNDDDALAIAETMHGLRFLLLFGNCLTKVGLNAILDNCLDLEHLDLRLCFNFKLVGDLEKRCSERIKVLRRPFDSPDCPYDEREIHADISDDEVPFMPDVNSYGVFESDKSLEVSYCSSSAKSVKVTKMASSPSTPVMKEDGECRNWSELPYELMASILCRLCTIDILENVQKVCTSWHRVCKDPEMWRKIEFRYIGDKEYNLEIMCRHAVDRSQGGLLEIDISCFGTDSLLNYIADRSSNLRSLKLTLISVTTVGLAEAIGKLPLLEELQITEFAMWEGYLKVVGQSCPKLNTLKLNCFRIGFDPPFYVSDDDALAIAETMHGLRFLKLFSNGLTDAGLKAILDNCPDLEHLDLNHCFNVNFSGDLEKRCSERIKILVSQHNPEKAGDDDLLFSLWLKGWPNAIHEALVMKEGECINWAELPSELTSSILRRLSSIDILENAQRVCTSWRHVCKDPEMWRKVDMRNLVDVGLNLEIMCRHAVDRSQGGLVEIDIWNFATDSLLNYIAERSSNLRSLRLVMCPLITNDGLAKALAKLPLLEELEFSYCPLSVESLRLVGRSCPNLKTLKLNRLRLMRFPYESDDDALAIAETMPKLSHLQLFANNLTDAGLNAILDNCPNLEHLDLRECRNVKLSGDLRKRCSEKIKVLREPFGCIMLTHRKRGNLRFCVMITLSPKARSSISFSSSVGSSNHQTKMASSSSSGLFPPEPPLFTGECRSWAELPSELTSLILRRLGSIDILENAQKVCTSWRRVCKDTAMWRKIDMRNSGDLVLNLEMMCRHAVDRSQGGLVEIDIWHFGTDSLLNYIADRSSNLRSLRLAMCSPITTDGLTEAIVKLPLLEELEVSYCSLSGESLKIVGQSLPNLKTLKLNRIGFLRPRYESDVDALAIAETMHGLRFLQLFGNILTNGGLNAILDNCPDLVHLDLRFYFNVYNVGDLITRLCSEKIKVLRLPYDSTDDYPYAGNYYDIDSSDEDSPWPLMAANDYYHSFAGYSDHSDDDYY</sequence>
<keyword evidence="4" id="KW-1185">Reference proteome</keyword>
<dbReference type="SUPFAM" id="SSF56281">
    <property type="entry name" value="Metallo-hydrolase/oxidoreductase"/>
    <property type="match status" value="1"/>
</dbReference>
<evidence type="ECO:0000313" key="3">
    <source>
        <dbReference type="EMBL" id="KAH0908366.1"/>
    </source>
</evidence>
<dbReference type="SMART" id="SM00256">
    <property type="entry name" value="FBOX"/>
    <property type="match status" value="6"/>
</dbReference>
<comment type="caution">
    <text evidence="3">The sequence shown here is derived from an EMBL/GenBank/DDBJ whole genome shotgun (WGS) entry which is preliminary data.</text>
</comment>
<feature type="domain" description="F-box" evidence="2">
    <location>
        <begin position="1528"/>
        <end position="1575"/>
    </location>
</feature>
<dbReference type="Proteomes" id="UP000824890">
    <property type="component" value="Unassembled WGS sequence"/>
</dbReference>
<name>A0ABQ8BU84_BRANA</name>
<dbReference type="SUPFAM" id="SSF52047">
    <property type="entry name" value="RNI-like"/>
    <property type="match status" value="3"/>
</dbReference>
<feature type="domain" description="F-box" evidence="2">
    <location>
        <begin position="948"/>
        <end position="995"/>
    </location>
</feature>
<dbReference type="Pfam" id="PF12937">
    <property type="entry name" value="F-box-like"/>
    <property type="match status" value="6"/>
</dbReference>
<dbReference type="CDD" id="cd16279">
    <property type="entry name" value="metallo-hydrolase-like_MBL-fold"/>
    <property type="match status" value="1"/>
</dbReference>
<dbReference type="InterPro" id="IPR006553">
    <property type="entry name" value="Leu-rich_rpt_Cys-con_subtyp"/>
</dbReference>
<feature type="domain" description="F-box" evidence="2">
    <location>
        <begin position="1256"/>
        <end position="1303"/>
    </location>
</feature>
<evidence type="ECO:0000313" key="4">
    <source>
        <dbReference type="Proteomes" id="UP000824890"/>
    </source>
</evidence>